<dbReference type="InterPro" id="IPR023090">
    <property type="entry name" value="UPF0702_alpha/beta_dom_sf"/>
</dbReference>
<keyword evidence="4 7" id="KW-0812">Transmembrane</keyword>
<evidence type="ECO:0000256" key="5">
    <source>
        <dbReference type="ARBA" id="ARBA00022989"/>
    </source>
</evidence>
<dbReference type="GO" id="GO:0005886">
    <property type="term" value="C:plasma membrane"/>
    <property type="evidence" value="ECO:0007669"/>
    <property type="project" value="UniProtKB-SubCell"/>
</dbReference>
<evidence type="ECO:0000313" key="10">
    <source>
        <dbReference type="Proteomes" id="UP000627205"/>
    </source>
</evidence>
<keyword evidence="3" id="KW-1003">Cell membrane</keyword>
<proteinExistence type="inferred from homology"/>
<evidence type="ECO:0000256" key="7">
    <source>
        <dbReference type="SAM" id="Phobius"/>
    </source>
</evidence>
<evidence type="ECO:0000256" key="1">
    <source>
        <dbReference type="ARBA" id="ARBA00004651"/>
    </source>
</evidence>
<dbReference type="PANTHER" id="PTHR34582:SF6">
    <property type="entry name" value="UPF0702 TRANSMEMBRANE PROTEIN YCAP"/>
    <property type="match status" value="1"/>
</dbReference>
<dbReference type="Gene3D" id="3.30.240.20">
    <property type="entry name" value="bsu07140 like domains"/>
    <property type="match status" value="1"/>
</dbReference>
<dbReference type="RefSeq" id="WP_188422671.1">
    <property type="nucleotide sequence ID" value="NZ_BMDP01000004.1"/>
</dbReference>
<keyword evidence="10" id="KW-1185">Reference proteome</keyword>
<feature type="transmembrane region" description="Helical" evidence="7">
    <location>
        <begin position="20"/>
        <end position="38"/>
    </location>
</feature>
<comment type="subcellular location">
    <subcellularLocation>
        <location evidence="1">Cell membrane</location>
        <topology evidence="1">Multi-pass membrane protein</topology>
    </subcellularLocation>
</comment>
<dbReference type="Pfam" id="PF04239">
    <property type="entry name" value="DUF421"/>
    <property type="match status" value="1"/>
</dbReference>
<keyword evidence="5 7" id="KW-1133">Transmembrane helix</keyword>
<gene>
    <name evidence="9" type="ORF">GCM10011430_27310</name>
</gene>
<feature type="transmembrane region" description="Helical" evidence="7">
    <location>
        <begin position="70"/>
        <end position="91"/>
    </location>
</feature>
<protein>
    <submittedName>
        <fullName evidence="9">DUF421 domain-containing protein</fullName>
    </submittedName>
</protein>
<reference evidence="9" key="1">
    <citation type="journal article" date="2014" name="Int. J. Syst. Evol. Microbiol.">
        <title>Complete genome sequence of Corynebacterium casei LMG S-19264T (=DSM 44701T), isolated from a smear-ripened cheese.</title>
        <authorList>
            <consortium name="US DOE Joint Genome Institute (JGI-PGF)"/>
            <person name="Walter F."/>
            <person name="Albersmeier A."/>
            <person name="Kalinowski J."/>
            <person name="Ruckert C."/>
        </authorList>
    </citation>
    <scope>NUCLEOTIDE SEQUENCE</scope>
    <source>
        <strain evidence="9">CCM 7664</strain>
    </source>
</reference>
<organism evidence="9 10">
    <name type="scientific">Oxalicibacterium solurbis</name>
    <dbReference type="NCBI Taxonomy" id="69280"/>
    <lineage>
        <taxon>Bacteria</taxon>
        <taxon>Pseudomonadati</taxon>
        <taxon>Pseudomonadota</taxon>
        <taxon>Betaproteobacteria</taxon>
        <taxon>Burkholderiales</taxon>
        <taxon>Oxalobacteraceae</taxon>
        <taxon>Oxalicibacterium</taxon>
    </lineage>
</organism>
<feature type="domain" description="YetF C-terminal" evidence="8">
    <location>
        <begin position="94"/>
        <end position="165"/>
    </location>
</feature>
<accession>A0A8J3B2Q9</accession>
<evidence type="ECO:0000256" key="6">
    <source>
        <dbReference type="ARBA" id="ARBA00023136"/>
    </source>
</evidence>
<sequence length="178" mass="20310">MPDIDWSELFTFTVSPFELIIRGTLIYLFLFCLFRFFVRRDAGSLSVSDLLVVVIIADAAQNAMSGEYRSIADGVVLITTIICWSVLLNFLGFHFKPIRRFLLPPPICIVKDGVKQQRNLRRELITNEELNEILRLHEIEHLSEVKRAYLEPDGQITVIRQEGKKSGASTMPRETPGS</sequence>
<feature type="transmembrane region" description="Helical" evidence="7">
    <location>
        <begin position="45"/>
        <end position="64"/>
    </location>
</feature>
<dbReference type="InterPro" id="IPR007353">
    <property type="entry name" value="DUF421"/>
</dbReference>
<dbReference type="Proteomes" id="UP000627205">
    <property type="component" value="Unassembled WGS sequence"/>
</dbReference>
<dbReference type="AlphaFoldDB" id="A0A8J3B2Q9"/>
<comment type="caution">
    <text evidence="9">The sequence shown here is derived from an EMBL/GenBank/DDBJ whole genome shotgun (WGS) entry which is preliminary data.</text>
</comment>
<evidence type="ECO:0000256" key="4">
    <source>
        <dbReference type="ARBA" id="ARBA00022692"/>
    </source>
</evidence>
<keyword evidence="6 7" id="KW-0472">Membrane</keyword>
<dbReference type="PANTHER" id="PTHR34582">
    <property type="entry name" value="UPF0702 TRANSMEMBRANE PROTEIN YCAP"/>
    <property type="match status" value="1"/>
</dbReference>
<evidence type="ECO:0000259" key="8">
    <source>
        <dbReference type="Pfam" id="PF04239"/>
    </source>
</evidence>
<evidence type="ECO:0000256" key="3">
    <source>
        <dbReference type="ARBA" id="ARBA00022475"/>
    </source>
</evidence>
<evidence type="ECO:0000313" key="9">
    <source>
        <dbReference type="EMBL" id="GGI55557.1"/>
    </source>
</evidence>
<comment type="similarity">
    <text evidence="2">Belongs to the UPF0702 family.</text>
</comment>
<dbReference type="EMBL" id="BMDP01000004">
    <property type="protein sequence ID" value="GGI55557.1"/>
    <property type="molecule type" value="Genomic_DNA"/>
</dbReference>
<reference evidence="9" key="2">
    <citation type="submission" date="2020-09" db="EMBL/GenBank/DDBJ databases">
        <authorList>
            <person name="Sun Q."/>
            <person name="Sedlacek I."/>
        </authorList>
    </citation>
    <scope>NUCLEOTIDE SEQUENCE</scope>
    <source>
        <strain evidence="9">CCM 7664</strain>
    </source>
</reference>
<evidence type="ECO:0000256" key="2">
    <source>
        <dbReference type="ARBA" id="ARBA00006448"/>
    </source>
</evidence>
<name>A0A8J3B2Q9_9BURK</name>